<feature type="coiled-coil region" evidence="1">
    <location>
        <begin position="142"/>
        <end position="173"/>
    </location>
</feature>
<keyword evidence="1" id="KW-0175">Coiled coil</keyword>
<feature type="domain" description="KAP NTPase" evidence="2">
    <location>
        <begin position="18"/>
        <end position="308"/>
    </location>
</feature>
<dbReference type="InterPro" id="IPR011646">
    <property type="entry name" value="KAP_P-loop"/>
</dbReference>
<sequence length="596" mass="68558">MSKSFSDIPAHQDEFNIKNYIQGLSKFIMECETPLTIAIQGDWGTGKTSIMYQVEDKLMDYNQSTNSKNAKTIFFNTWQYSQFEMGNNLAVALITDLISELEVSESKKKDFFKKTRGAFSKGIEYLNMDLGILNGEKITEKVQEYLNSFEEKSDNIKNLKNNLQSVIDEAIENNNYDRIVIFIDDLDRLIPEKAIELLEILKLFLDCQHCVFVLAIDYNVVIRGTKGKYGDDLDDDKGKAFFEKIIQVPFTVPIANYDLENYINTSLKRINFSFDDATRSNVTQLIKNSIGSNPRSINRLFNSVSLLTYIDNSKSIKSHEQALLIAIVCFQLRFEDAYNYILHSLNNCSDDIEDTEDYLIDLLENTFELQQNADYNALLSINGEFTLKNKQDKLDFRNFYSNLKVLLESKSTQLERDKFQKLIEKMTLSNTVAIGNSDSVISSKIVQNHKPNEDVQYVIRKLFNSLVGEDHFNLAKPKEFGKEKTINRDLPLPDGFSGIPNEFNRIKITRGKGQGINIYSSYNQFNSVYTSGDSHGQMYNDGIAININKKQVKKININKNKFLASELRNNPEKFLEFEKNFREHVKELISEASKHL</sequence>
<dbReference type="PANTHER" id="PTHR22674:SF6">
    <property type="entry name" value="NTPASE KAP FAMILY P-LOOP DOMAIN-CONTAINING PROTEIN 1"/>
    <property type="match status" value="1"/>
</dbReference>
<dbReference type="Gene3D" id="3.40.50.300">
    <property type="entry name" value="P-loop containing nucleotide triphosphate hydrolases"/>
    <property type="match status" value="1"/>
</dbReference>
<evidence type="ECO:0000256" key="1">
    <source>
        <dbReference type="SAM" id="Coils"/>
    </source>
</evidence>
<dbReference type="AlphaFoldDB" id="A0A6N3CEH4"/>
<reference evidence="3" key="1">
    <citation type="submission" date="2019-11" db="EMBL/GenBank/DDBJ databases">
        <authorList>
            <person name="Feng L."/>
        </authorList>
    </citation>
    <scope>NUCLEOTIDE SEQUENCE</scope>
    <source>
        <strain evidence="3">SSalivariusLFYP6</strain>
    </source>
</reference>
<dbReference type="Pfam" id="PF07693">
    <property type="entry name" value="KAP_NTPase"/>
    <property type="match status" value="1"/>
</dbReference>
<dbReference type="PANTHER" id="PTHR22674">
    <property type="entry name" value="NTPASE, KAP FAMILY P-LOOP DOMAIN-CONTAINING 1"/>
    <property type="match status" value="1"/>
</dbReference>
<dbReference type="EMBL" id="CACRUJ010000006">
    <property type="protein sequence ID" value="VYU12911.1"/>
    <property type="molecule type" value="Genomic_DNA"/>
</dbReference>
<organism evidence="3">
    <name type="scientific">Streptococcus salivarius</name>
    <dbReference type="NCBI Taxonomy" id="1304"/>
    <lineage>
        <taxon>Bacteria</taxon>
        <taxon>Bacillati</taxon>
        <taxon>Bacillota</taxon>
        <taxon>Bacilli</taxon>
        <taxon>Lactobacillales</taxon>
        <taxon>Streptococcaceae</taxon>
        <taxon>Streptococcus</taxon>
    </lineage>
</organism>
<name>A0A6N3CEH4_STRSL</name>
<protein>
    <submittedName>
        <fullName evidence="3">KAP family P-loop domain protein</fullName>
    </submittedName>
</protein>
<gene>
    <name evidence="3" type="ORF">SSLFYP6_01627</name>
</gene>
<evidence type="ECO:0000313" key="3">
    <source>
        <dbReference type="EMBL" id="VYU12911.1"/>
    </source>
</evidence>
<proteinExistence type="predicted"/>
<dbReference type="InterPro" id="IPR027417">
    <property type="entry name" value="P-loop_NTPase"/>
</dbReference>
<dbReference type="SUPFAM" id="SSF52540">
    <property type="entry name" value="P-loop containing nucleoside triphosphate hydrolases"/>
    <property type="match status" value="1"/>
</dbReference>
<accession>A0A6N3CEH4</accession>
<dbReference type="InterPro" id="IPR052754">
    <property type="entry name" value="NTPase_KAP_P-loop"/>
</dbReference>
<evidence type="ECO:0000259" key="2">
    <source>
        <dbReference type="Pfam" id="PF07693"/>
    </source>
</evidence>
<dbReference type="RefSeq" id="WP_156685323.1">
    <property type="nucleotide sequence ID" value="NZ_CACRUJ010000006.1"/>
</dbReference>